<protein>
    <submittedName>
        <fullName evidence="5">AraC family transcriptional regulator</fullName>
    </submittedName>
</protein>
<dbReference type="PANTHER" id="PTHR46796">
    <property type="entry name" value="HTH-TYPE TRANSCRIPTIONAL ACTIVATOR RHAS-RELATED"/>
    <property type="match status" value="1"/>
</dbReference>
<accession>A0ABT6TRH1</accession>
<dbReference type="PROSITE" id="PS01124">
    <property type="entry name" value="HTH_ARAC_FAMILY_2"/>
    <property type="match status" value="1"/>
</dbReference>
<evidence type="ECO:0000256" key="2">
    <source>
        <dbReference type="ARBA" id="ARBA00023125"/>
    </source>
</evidence>
<dbReference type="Gene3D" id="1.10.10.60">
    <property type="entry name" value="Homeodomain-like"/>
    <property type="match status" value="1"/>
</dbReference>
<dbReference type="SUPFAM" id="SSF46689">
    <property type="entry name" value="Homeodomain-like"/>
    <property type="match status" value="1"/>
</dbReference>
<sequence length="274" mass="30429">MQQIERPLDKAILKPQEAVRKFDLKQYAPSAALSRWIEKFWTLSYDLAGEAPFSQTVLSYPSVNLTLECEDGTWSAGVYGVPRSTFTRTLTGCGECFSVKFKPGGFYPFWRQPASSLTGRTVGFGELFGPAGEALARRLPEACEPGERLGIMERFLLELCPERDETAELAAQIVADAAGDRGMVCVEDMANRHGLSVRSLQRLLDRYIGVSPKWILQRFRLQEAAERIRQGGAADWSALAADLGYYDQAHFIRDFKSVVGQTPDAYARASEAGK</sequence>
<dbReference type="Pfam" id="PF20240">
    <property type="entry name" value="DUF6597"/>
    <property type="match status" value="1"/>
</dbReference>
<evidence type="ECO:0000256" key="3">
    <source>
        <dbReference type="ARBA" id="ARBA00023163"/>
    </source>
</evidence>
<keyword evidence="3" id="KW-0804">Transcription</keyword>
<dbReference type="RefSeq" id="WP_282911600.1">
    <property type="nucleotide sequence ID" value="NZ_JAGRPV010000001.1"/>
</dbReference>
<evidence type="ECO:0000313" key="6">
    <source>
        <dbReference type="Proteomes" id="UP001161691"/>
    </source>
</evidence>
<evidence type="ECO:0000313" key="5">
    <source>
        <dbReference type="EMBL" id="MDI4648925.1"/>
    </source>
</evidence>
<feature type="domain" description="HTH araC/xylS-type" evidence="4">
    <location>
        <begin position="168"/>
        <end position="269"/>
    </location>
</feature>
<dbReference type="InterPro" id="IPR018060">
    <property type="entry name" value="HTH_AraC"/>
</dbReference>
<dbReference type="InterPro" id="IPR046532">
    <property type="entry name" value="DUF6597"/>
</dbReference>
<dbReference type="Pfam" id="PF12833">
    <property type="entry name" value="HTH_18"/>
    <property type="match status" value="1"/>
</dbReference>
<dbReference type="SMART" id="SM00342">
    <property type="entry name" value="HTH_ARAC"/>
    <property type="match status" value="1"/>
</dbReference>
<organism evidence="5 6">
    <name type="scientific">Cohnella hashimotonis</name>
    <dbReference type="NCBI Taxonomy" id="2826895"/>
    <lineage>
        <taxon>Bacteria</taxon>
        <taxon>Bacillati</taxon>
        <taxon>Bacillota</taxon>
        <taxon>Bacilli</taxon>
        <taxon>Bacillales</taxon>
        <taxon>Paenibacillaceae</taxon>
        <taxon>Cohnella</taxon>
    </lineage>
</organism>
<keyword evidence="2" id="KW-0238">DNA-binding</keyword>
<dbReference type="InterPro" id="IPR050204">
    <property type="entry name" value="AraC_XylS_family_regulators"/>
</dbReference>
<name>A0ABT6TRH1_9BACL</name>
<reference evidence="5" key="1">
    <citation type="submission" date="2023-04" db="EMBL/GenBank/DDBJ databases">
        <title>Comparative genomic analysis of Cohnella hashimotonis sp. nov., isolated from the International Space Station.</title>
        <authorList>
            <person name="Venkateswaran K."/>
            <person name="Simpson A."/>
        </authorList>
    </citation>
    <scope>NUCLEOTIDE SEQUENCE</scope>
    <source>
        <strain evidence="5">F6_2S_P_1</strain>
    </source>
</reference>
<dbReference type="EMBL" id="JAGRPV010000001">
    <property type="protein sequence ID" value="MDI4648925.1"/>
    <property type="molecule type" value="Genomic_DNA"/>
</dbReference>
<keyword evidence="6" id="KW-1185">Reference proteome</keyword>
<proteinExistence type="predicted"/>
<keyword evidence="1" id="KW-0805">Transcription regulation</keyword>
<dbReference type="Proteomes" id="UP001161691">
    <property type="component" value="Unassembled WGS sequence"/>
</dbReference>
<comment type="caution">
    <text evidence="5">The sequence shown here is derived from an EMBL/GenBank/DDBJ whole genome shotgun (WGS) entry which is preliminary data.</text>
</comment>
<gene>
    <name evidence="5" type="ORF">KB449_28570</name>
</gene>
<evidence type="ECO:0000256" key="1">
    <source>
        <dbReference type="ARBA" id="ARBA00023015"/>
    </source>
</evidence>
<dbReference type="InterPro" id="IPR009057">
    <property type="entry name" value="Homeodomain-like_sf"/>
</dbReference>
<evidence type="ECO:0000259" key="4">
    <source>
        <dbReference type="PROSITE" id="PS01124"/>
    </source>
</evidence>